<protein>
    <submittedName>
        <fullName evidence="1">Uncharacterized protein</fullName>
    </submittedName>
</protein>
<dbReference type="AlphaFoldDB" id="A0AA95GML4"/>
<accession>A0AA95GML4</accession>
<reference evidence="1" key="1">
    <citation type="submission" date="2023-04" db="EMBL/GenBank/DDBJ databases">
        <title>Genome dynamics across the evolutionary transition to endosymbiosis.</title>
        <authorList>
            <person name="Siozios S."/>
            <person name="Nadal-Jimenez P."/>
            <person name="Azagi T."/>
            <person name="Sprong H."/>
            <person name="Frost C.L."/>
            <person name="Parratt S.R."/>
            <person name="Taylor G."/>
            <person name="Brettell L."/>
            <person name="Lew K.C."/>
            <person name="Croft L."/>
            <person name="King K.C."/>
            <person name="Brockhurst M.A."/>
            <person name="Hypsa V."/>
            <person name="Novakova E."/>
            <person name="Darby A.C."/>
            <person name="Hurst G.D.D."/>
        </authorList>
    </citation>
    <scope>NUCLEOTIDE SEQUENCE</scope>
    <source>
        <strain evidence="1">APv</strain>
    </source>
</reference>
<organism evidence="1 2">
    <name type="scientific">Arsenophonus nasoniae</name>
    <name type="common">son-killer infecting Nasonia vitripennis</name>
    <dbReference type="NCBI Taxonomy" id="638"/>
    <lineage>
        <taxon>Bacteria</taxon>
        <taxon>Pseudomonadati</taxon>
        <taxon>Pseudomonadota</taxon>
        <taxon>Gammaproteobacteria</taxon>
        <taxon>Enterobacterales</taxon>
        <taxon>Morganellaceae</taxon>
        <taxon>Arsenophonus</taxon>
    </lineage>
</organism>
<sequence>MKIKVDDSDLIKLEDRLQRIANLMKQMCLIEEDKTATSSWLSSVKVNSENTASTEAILSNAKDLCEAGMHLGVQATEYDPGISNVDLNMAINELKIAVVSHLLDIKHALLDIKHKSVH</sequence>
<evidence type="ECO:0000313" key="1">
    <source>
        <dbReference type="EMBL" id="WGM01773.1"/>
    </source>
</evidence>
<gene>
    <name evidence="1" type="ORF">QE210_01190</name>
</gene>
<name>A0AA95GML4_9GAMM</name>
<dbReference type="RefSeq" id="WP_280625208.1">
    <property type="nucleotide sequence ID" value="NZ_CP123504.1"/>
</dbReference>
<dbReference type="Proteomes" id="UP001177595">
    <property type="component" value="Chromosome"/>
</dbReference>
<proteinExistence type="predicted"/>
<evidence type="ECO:0000313" key="2">
    <source>
        <dbReference type="Proteomes" id="UP001177595"/>
    </source>
</evidence>
<dbReference type="EMBL" id="CP123504">
    <property type="protein sequence ID" value="WGM01773.1"/>
    <property type="molecule type" value="Genomic_DNA"/>
</dbReference>